<dbReference type="RefSeq" id="WP_255133457.1">
    <property type="nucleotide sequence ID" value="NZ_JANDBC010000001.1"/>
</dbReference>
<keyword evidence="2" id="KW-0732">Signal</keyword>
<feature type="signal peptide" evidence="2">
    <location>
        <begin position="1"/>
        <end position="22"/>
    </location>
</feature>
<evidence type="ECO:0000313" key="5">
    <source>
        <dbReference type="Proteomes" id="UP001139125"/>
    </source>
</evidence>
<name>A0A9X2RCR6_9BACT</name>
<evidence type="ECO:0000256" key="2">
    <source>
        <dbReference type="SAM" id="SignalP"/>
    </source>
</evidence>
<organism evidence="4 5">
    <name type="scientific">Gracilimonas sediminicola</name>
    <dbReference type="NCBI Taxonomy" id="2952158"/>
    <lineage>
        <taxon>Bacteria</taxon>
        <taxon>Pseudomonadati</taxon>
        <taxon>Balneolota</taxon>
        <taxon>Balneolia</taxon>
        <taxon>Balneolales</taxon>
        <taxon>Balneolaceae</taxon>
        <taxon>Gracilimonas</taxon>
    </lineage>
</organism>
<feature type="compositionally biased region" description="Polar residues" evidence="1">
    <location>
        <begin position="475"/>
        <end position="488"/>
    </location>
</feature>
<dbReference type="AlphaFoldDB" id="A0A9X2RCR6"/>
<comment type="caution">
    <text evidence="4">The sequence shown here is derived from an EMBL/GenBank/DDBJ whole genome shotgun (WGS) entry which is preliminary data.</text>
</comment>
<proteinExistence type="predicted"/>
<gene>
    <name evidence="4" type="ORF">NM125_05020</name>
</gene>
<dbReference type="InterPro" id="IPR026444">
    <property type="entry name" value="Secre_tail"/>
</dbReference>
<evidence type="ECO:0000313" key="4">
    <source>
        <dbReference type="EMBL" id="MCP9290936.1"/>
    </source>
</evidence>
<protein>
    <submittedName>
        <fullName evidence="4">T9SS type A sorting domain-containing protein</fullName>
    </submittedName>
</protein>
<keyword evidence="5" id="KW-1185">Reference proteome</keyword>
<dbReference type="Proteomes" id="UP001139125">
    <property type="component" value="Unassembled WGS sequence"/>
</dbReference>
<feature type="chain" id="PRO_5040864417" evidence="2">
    <location>
        <begin position="23"/>
        <end position="703"/>
    </location>
</feature>
<sequence>MKSCLQSILIIVISFTFSTLQAQTKSQIDLPITFEEDSVDYTLLDFGDASTVLGQSPTDTANTVAVTTKPAGSATWAGTTMSTSDGLATVIPFTEENTKMSMLVYAPSSGIPVRLKAEDHTDNTLTVETEAVTTIQGWQKLVFDFSNVAPGTNPYNPDTNFDMLSIFFNFGTEGTGKVYYWDDVMFGEGAPSPDVTLSELKVDGDLITGFSPATTSYTVQLDSGTTIVPEVTALPTDTNAIIEITPAEQIPGTTTILVTGADEFTRSVYTVKFSLPEPSYPPLSLPVDFEEGPYNFIDFDGGIGNVVSNPEPSGINTSEKVARLIKGEGLPWAGSKLILEEKLDFTSNNSFSMKVFSPRADVPVLLKIEGPNGAEPDNIVHTTKANEWETLVWNYPDAESGDYDALVFMFDFGTIGDGSANFTFLFDDIVHFYDPEAKSQIDLPVTFQSETVDYEVTDFGGNDTEIVPDPEDSENTVGKTTKTAGSESWAGTTVGTDLGFKSRIPFTAENTKMNVRLYSPSSGIPVRLKVEDHNDPTLTAETEALTTKVNGWETLEFDFSTVAEGTNPFNPNTYFDKLSIFFNFNVSGTGEVYYWDDVEFGGIVTSSEDDKHGTLPDKTELIGSYPNPFNPTASIQYRVKSPQRIEISVFTITGQKVGTIFSGYQAAGSHVMQWNASQYASGVYFVRLVSGSEVSTIKLLLQK</sequence>
<dbReference type="Pfam" id="PF18962">
    <property type="entry name" value="Por_Secre_tail"/>
    <property type="match status" value="1"/>
</dbReference>
<feature type="domain" description="Secretion system C-terminal sorting" evidence="3">
    <location>
        <begin position="625"/>
        <end position="699"/>
    </location>
</feature>
<dbReference type="Gene3D" id="2.60.40.4070">
    <property type="match status" value="1"/>
</dbReference>
<evidence type="ECO:0000259" key="3">
    <source>
        <dbReference type="Pfam" id="PF18962"/>
    </source>
</evidence>
<dbReference type="NCBIfam" id="TIGR04183">
    <property type="entry name" value="Por_Secre_tail"/>
    <property type="match status" value="1"/>
</dbReference>
<dbReference type="EMBL" id="JANDBC010000001">
    <property type="protein sequence ID" value="MCP9290936.1"/>
    <property type="molecule type" value="Genomic_DNA"/>
</dbReference>
<feature type="region of interest" description="Disordered" evidence="1">
    <location>
        <begin position="469"/>
        <end position="488"/>
    </location>
</feature>
<evidence type="ECO:0000256" key="1">
    <source>
        <dbReference type="SAM" id="MobiDB-lite"/>
    </source>
</evidence>
<reference evidence="4" key="1">
    <citation type="submission" date="2022-06" db="EMBL/GenBank/DDBJ databases">
        <title>Gracilimonas sp. CAU 1638 isolated from sea sediment.</title>
        <authorList>
            <person name="Kim W."/>
        </authorList>
    </citation>
    <scope>NUCLEOTIDE SEQUENCE</scope>
    <source>
        <strain evidence="4">CAU 1638</strain>
    </source>
</reference>
<accession>A0A9X2RCR6</accession>